<dbReference type="PANTHER" id="PTHR43047">
    <property type="entry name" value="TWO-COMPONENT HISTIDINE PROTEIN KINASE"/>
    <property type="match status" value="1"/>
</dbReference>
<evidence type="ECO:0000313" key="8">
    <source>
        <dbReference type="EnsemblFungi" id="EJT78466"/>
    </source>
</evidence>
<dbReference type="EC" id="2.7.13.3" evidence="2"/>
<evidence type="ECO:0000259" key="6">
    <source>
        <dbReference type="PROSITE" id="PS50109"/>
    </source>
</evidence>
<evidence type="ECO:0000313" key="7">
    <source>
        <dbReference type="EMBL" id="EJT78466.1"/>
    </source>
</evidence>
<dbReference type="VEuPathDB" id="FungiDB:GGTG_03566"/>
<name>J3NQL0_GAET3</name>
<sequence>MFVLRATRLLCCRTTGVASHVGQGWQTQMCVMPIVLSSPSCKNNRPCLGSVRKAMQHSPHWGLTGWQSSVSLGCHRCTACFAKHCVDLQLAVVQRHRPAFLFIHPAGSLGPPRKSHIPIVRFLARLQAMDPALSADVDAARPAPSGNADAAPQWQPPPSMDDLLDHSPIPTLVVSPTYRVVRVSWSLMRSWFRSDPPSAPDVGGADLFHLLSRNERGWHDPHAALLRHTLESAALKRSPCDMRAVLARPRDRLQWLAVRVVPVFRGDELLSFVLEWQLDHNDTTEAERLAHEWGADELVKRGCPNTVVLGLNRDGIVIRSSASTPTKLGCPSTDIVGRHWTALTGLRENEVGSRNWISVWGDPKRGFWAEVQEPLMTPIGSDEPERYERVLVIRDITDELVLERSLDVTRREAASLLSNQDSVDGTELTKLSMDAVGIVRKVVEEENRAASQRISAGFGQGIPSRFVGDPVKFAQIIRALVRNAVKFGGEGEDIFVHLDPESNDEGSMELNLSVADQGIGIGENMQDIILPHNITPYQRHTADDEPTSGLSLHLAHRAISDMGGHIRFEPNYGASKGTVFRARVKLARFPGDPPWVPPPGHQGRAPFVLLRWLTGEQRNHIEAIYPRTKILVVEDNLVCSKILERQLQRHLYGSNSARHGRP</sequence>
<dbReference type="EnsemblFungi" id="EJT78466">
    <property type="protein sequence ID" value="EJT78466"/>
    <property type="gene ID" value="GGTG_03566"/>
</dbReference>
<reference evidence="9" key="1">
    <citation type="submission" date="2010-07" db="EMBL/GenBank/DDBJ databases">
        <title>The genome sequence of Gaeumannomyces graminis var. tritici strain R3-111a-1.</title>
        <authorList>
            <consortium name="The Broad Institute Genome Sequencing Platform"/>
            <person name="Ma L.-J."/>
            <person name="Dead R."/>
            <person name="Young S."/>
            <person name="Zeng Q."/>
            <person name="Koehrsen M."/>
            <person name="Alvarado L."/>
            <person name="Berlin A."/>
            <person name="Chapman S.B."/>
            <person name="Chen Z."/>
            <person name="Freedman E."/>
            <person name="Gellesch M."/>
            <person name="Goldberg J."/>
            <person name="Griggs A."/>
            <person name="Gujja S."/>
            <person name="Heilman E.R."/>
            <person name="Heiman D."/>
            <person name="Hepburn T."/>
            <person name="Howarth C."/>
            <person name="Jen D."/>
            <person name="Larson L."/>
            <person name="Mehta T."/>
            <person name="Neiman D."/>
            <person name="Pearson M."/>
            <person name="Roberts A."/>
            <person name="Saif S."/>
            <person name="Shea T."/>
            <person name="Shenoy N."/>
            <person name="Sisk P."/>
            <person name="Stolte C."/>
            <person name="Sykes S."/>
            <person name="Walk T."/>
            <person name="White J."/>
            <person name="Yandava C."/>
            <person name="Haas B."/>
            <person name="Nusbaum C."/>
            <person name="Birren B."/>
        </authorList>
    </citation>
    <scope>NUCLEOTIDE SEQUENCE [LARGE SCALE GENOMIC DNA]</scope>
    <source>
        <strain evidence="9">R3-111a-1</strain>
    </source>
</reference>
<keyword evidence="5" id="KW-0732">Signal</keyword>
<feature type="domain" description="Histidine kinase" evidence="6">
    <location>
        <begin position="393"/>
        <end position="588"/>
    </location>
</feature>
<evidence type="ECO:0000256" key="3">
    <source>
        <dbReference type="ARBA" id="ARBA00022679"/>
    </source>
</evidence>
<dbReference type="Proteomes" id="UP000006039">
    <property type="component" value="Unassembled WGS sequence"/>
</dbReference>
<dbReference type="SMART" id="SM00387">
    <property type="entry name" value="HATPase_c"/>
    <property type="match status" value="1"/>
</dbReference>
<evidence type="ECO:0000256" key="5">
    <source>
        <dbReference type="SAM" id="SignalP"/>
    </source>
</evidence>
<dbReference type="InterPro" id="IPR003594">
    <property type="entry name" value="HATPase_dom"/>
</dbReference>
<reference evidence="8" key="4">
    <citation type="journal article" date="2015" name="G3 (Bethesda)">
        <title>Genome sequences of three phytopathogenic species of the Magnaporthaceae family of fungi.</title>
        <authorList>
            <person name="Okagaki L.H."/>
            <person name="Nunes C.C."/>
            <person name="Sailsbery J."/>
            <person name="Clay B."/>
            <person name="Brown D."/>
            <person name="John T."/>
            <person name="Oh Y."/>
            <person name="Young N."/>
            <person name="Fitzgerald M."/>
            <person name="Haas B.J."/>
            <person name="Zeng Q."/>
            <person name="Young S."/>
            <person name="Adiconis X."/>
            <person name="Fan L."/>
            <person name="Levin J.Z."/>
            <person name="Mitchell T.K."/>
            <person name="Okubara P.A."/>
            <person name="Farman M.L."/>
            <person name="Kohn L.M."/>
            <person name="Birren B."/>
            <person name="Ma L.-J."/>
            <person name="Dean R.A."/>
        </authorList>
    </citation>
    <scope>NUCLEOTIDE SEQUENCE</scope>
    <source>
        <strain evidence="8">R3-111a-1</strain>
    </source>
</reference>
<evidence type="ECO:0000313" key="9">
    <source>
        <dbReference type="Proteomes" id="UP000006039"/>
    </source>
</evidence>
<reference evidence="7" key="2">
    <citation type="submission" date="2010-07" db="EMBL/GenBank/DDBJ databases">
        <authorList>
            <consortium name="The Broad Institute Genome Sequencing Platform"/>
            <consortium name="Broad Institute Genome Sequencing Center for Infectious Disease"/>
            <person name="Ma L.-J."/>
            <person name="Dead R."/>
            <person name="Young S."/>
            <person name="Zeng Q."/>
            <person name="Koehrsen M."/>
            <person name="Alvarado L."/>
            <person name="Berlin A."/>
            <person name="Chapman S.B."/>
            <person name="Chen Z."/>
            <person name="Freedman E."/>
            <person name="Gellesch M."/>
            <person name="Goldberg J."/>
            <person name="Griggs A."/>
            <person name="Gujja S."/>
            <person name="Heilman E.R."/>
            <person name="Heiman D."/>
            <person name="Hepburn T."/>
            <person name="Howarth C."/>
            <person name="Jen D."/>
            <person name="Larson L."/>
            <person name="Mehta T."/>
            <person name="Neiman D."/>
            <person name="Pearson M."/>
            <person name="Roberts A."/>
            <person name="Saif S."/>
            <person name="Shea T."/>
            <person name="Shenoy N."/>
            <person name="Sisk P."/>
            <person name="Stolte C."/>
            <person name="Sykes S."/>
            <person name="Walk T."/>
            <person name="White J."/>
            <person name="Yandava C."/>
            <person name="Haas B."/>
            <person name="Nusbaum C."/>
            <person name="Birren B."/>
        </authorList>
    </citation>
    <scope>NUCLEOTIDE SEQUENCE</scope>
    <source>
        <strain evidence="7">R3-111a-1</strain>
    </source>
</reference>
<dbReference type="GeneID" id="20344024"/>
<dbReference type="Pfam" id="PF02518">
    <property type="entry name" value="HATPase_c"/>
    <property type="match status" value="1"/>
</dbReference>
<dbReference type="GO" id="GO:0004673">
    <property type="term" value="F:protein histidine kinase activity"/>
    <property type="evidence" value="ECO:0007669"/>
    <property type="project" value="UniProtKB-EC"/>
</dbReference>
<organism evidence="7">
    <name type="scientific">Gaeumannomyces tritici (strain R3-111a-1)</name>
    <name type="common">Wheat and barley take-all root rot fungus</name>
    <name type="synonym">Gaeumannomyces graminis var. tritici</name>
    <dbReference type="NCBI Taxonomy" id="644352"/>
    <lineage>
        <taxon>Eukaryota</taxon>
        <taxon>Fungi</taxon>
        <taxon>Dikarya</taxon>
        <taxon>Ascomycota</taxon>
        <taxon>Pezizomycotina</taxon>
        <taxon>Sordariomycetes</taxon>
        <taxon>Sordariomycetidae</taxon>
        <taxon>Magnaporthales</taxon>
        <taxon>Magnaporthaceae</taxon>
        <taxon>Gaeumannomyces</taxon>
    </lineage>
</organism>
<dbReference type="InterPro" id="IPR005467">
    <property type="entry name" value="His_kinase_dom"/>
</dbReference>
<dbReference type="RefSeq" id="XP_009219611.1">
    <property type="nucleotide sequence ID" value="XM_009221347.1"/>
</dbReference>
<comment type="catalytic activity">
    <reaction evidence="1">
        <text>ATP + protein L-histidine = ADP + protein N-phospho-L-histidine.</text>
        <dbReference type="EC" id="2.7.13.3"/>
    </reaction>
</comment>
<evidence type="ECO:0000256" key="1">
    <source>
        <dbReference type="ARBA" id="ARBA00000085"/>
    </source>
</evidence>
<dbReference type="InterPro" id="IPR036890">
    <property type="entry name" value="HATPase_C_sf"/>
</dbReference>
<keyword evidence="3" id="KW-0808">Transferase</keyword>
<feature type="chain" id="PRO_5015094328" description="histidine kinase" evidence="5">
    <location>
        <begin position="19"/>
        <end position="662"/>
    </location>
</feature>
<keyword evidence="4" id="KW-0418">Kinase</keyword>
<dbReference type="OrthoDB" id="60033at2759"/>
<accession>J3NQL0</accession>
<dbReference type="SUPFAM" id="SSF55874">
    <property type="entry name" value="ATPase domain of HSP90 chaperone/DNA topoisomerase II/histidine kinase"/>
    <property type="match status" value="1"/>
</dbReference>
<dbReference type="STRING" id="644352.J3NQL0"/>
<proteinExistence type="predicted"/>
<dbReference type="HOGENOM" id="CLU_414494_0_0_1"/>
<evidence type="ECO:0000256" key="2">
    <source>
        <dbReference type="ARBA" id="ARBA00012438"/>
    </source>
</evidence>
<feature type="signal peptide" evidence="5">
    <location>
        <begin position="1"/>
        <end position="18"/>
    </location>
</feature>
<dbReference type="eggNOG" id="KOG0519">
    <property type="taxonomic scope" value="Eukaryota"/>
</dbReference>
<dbReference type="AlphaFoldDB" id="J3NQL0"/>
<dbReference type="PROSITE" id="PS50109">
    <property type="entry name" value="HIS_KIN"/>
    <property type="match status" value="1"/>
</dbReference>
<dbReference type="Gene3D" id="3.30.565.10">
    <property type="entry name" value="Histidine kinase-like ATPase, C-terminal domain"/>
    <property type="match status" value="1"/>
</dbReference>
<protein>
    <recommendedName>
        <fullName evidence="2">histidine kinase</fullName>
        <ecNumber evidence="2">2.7.13.3</ecNumber>
    </recommendedName>
</protein>
<reference evidence="7" key="3">
    <citation type="submission" date="2010-09" db="EMBL/GenBank/DDBJ databases">
        <title>Annotation of Gaeumannomyces graminis var. tritici R3-111a-1.</title>
        <authorList>
            <consortium name="The Broad Institute Genome Sequencing Platform"/>
            <person name="Ma L.-J."/>
            <person name="Dead R."/>
            <person name="Young S.K."/>
            <person name="Zeng Q."/>
            <person name="Gargeya S."/>
            <person name="Fitzgerald M."/>
            <person name="Haas B."/>
            <person name="Abouelleil A."/>
            <person name="Alvarado L."/>
            <person name="Arachchi H.M."/>
            <person name="Berlin A."/>
            <person name="Brown A."/>
            <person name="Chapman S.B."/>
            <person name="Chen Z."/>
            <person name="Dunbar C."/>
            <person name="Freedman E."/>
            <person name="Gearin G."/>
            <person name="Gellesch M."/>
            <person name="Goldberg J."/>
            <person name="Griggs A."/>
            <person name="Gujja S."/>
            <person name="Heiman D."/>
            <person name="Howarth C."/>
            <person name="Larson L."/>
            <person name="Lui A."/>
            <person name="MacDonald P.J.P."/>
            <person name="Mehta T."/>
            <person name="Montmayeur A."/>
            <person name="Murphy C."/>
            <person name="Neiman D."/>
            <person name="Pearson M."/>
            <person name="Priest M."/>
            <person name="Roberts A."/>
            <person name="Saif S."/>
            <person name="Shea T."/>
            <person name="Shenoy N."/>
            <person name="Sisk P."/>
            <person name="Stolte C."/>
            <person name="Sykes S."/>
            <person name="Yandava C."/>
            <person name="Wortman J."/>
            <person name="Nusbaum C."/>
            <person name="Birren B."/>
        </authorList>
    </citation>
    <scope>NUCLEOTIDE SEQUENCE</scope>
    <source>
        <strain evidence="7">R3-111a-1</strain>
    </source>
</reference>
<dbReference type="EMBL" id="GL385396">
    <property type="protein sequence ID" value="EJT78466.1"/>
    <property type="molecule type" value="Genomic_DNA"/>
</dbReference>
<keyword evidence="9" id="KW-1185">Reference proteome</keyword>
<gene>
    <name evidence="8" type="primary">20344024</name>
    <name evidence="7" type="ORF">GGTG_03566</name>
</gene>
<evidence type="ECO:0000256" key="4">
    <source>
        <dbReference type="ARBA" id="ARBA00022777"/>
    </source>
</evidence>
<reference evidence="8" key="5">
    <citation type="submission" date="2018-04" db="UniProtKB">
        <authorList>
            <consortium name="EnsemblFungi"/>
        </authorList>
    </citation>
    <scope>IDENTIFICATION</scope>
    <source>
        <strain evidence="8">R3-111a-1</strain>
    </source>
</reference>